<sequence length="333" mass="34936">MGAYKPPAAEDFEISLPARREPKKEAADSGEPRDLGQHGGAADGSQGPADTVGGSTGGAASAAEPVPQRDEPDDGEHTDSTEQDVVTRAAAAAAAAVAADEPADDAAEPTAVPDSPAAESREDEATDLDEEPTVTEKPVTMKQALAGITGSVPHEFQKTGFSAGGAETLTVTRFPLTLVDRLRLSLAPAVGGEFAEALSSTALITAFLIAKTGVELDVDANTAVAVDVFRQVDPRLLAVEDKLDETMRDVSRLAGAMKLSLKRIAETGDVVDILDFAMSYLVADRVAGLTTTDTDESTVDVTQKKVLVARESIRKRAKAQRTIERQRDGRRMA</sequence>
<proteinExistence type="predicted"/>
<evidence type="ECO:0000313" key="2">
    <source>
        <dbReference type="EMBL" id="MCI4659556.1"/>
    </source>
</evidence>
<feature type="compositionally biased region" description="Basic and acidic residues" evidence="1">
    <location>
        <begin position="18"/>
        <end position="36"/>
    </location>
</feature>
<dbReference type="AlphaFoldDB" id="A0AA41UM73"/>
<gene>
    <name evidence="2" type="ORF">MQH31_17270</name>
</gene>
<accession>A0AA41UM73</accession>
<feature type="compositionally biased region" description="Low complexity" evidence="1">
    <location>
        <begin position="84"/>
        <end position="100"/>
    </location>
</feature>
<feature type="compositionally biased region" description="Basic and acidic residues" evidence="1">
    <location>
        <begin position="67"/>
        <end position="80"/>
    </location>
</feature>
<feature type="region of interest" description="Disordered" evidence="1">
    <location>
        <begin position="1"/>
        <end position="135"/>
    </location>
</feature>
<dbReference type="RefSeq" id="WP_243013047.1">
    <property type="nucleotide sequence ID" value="NZ_JALGAR010000006.1"/>
</dbReference>
<name>A0AA41UM73_9MICO</name>
<dbReference type="Proteomes" id="UP001165341">
    <property type="component" value="Unassembled WGS sequence"/>
</dbReference>
<reference evidence="2" key="1">
    <citation type="submission" date="2022-03" db="EMBL/GenBank/DDBJ databases">
        <title>Cryobacterium sp. nov. strain ZS14-85, isolated from Antarctic soil.</title>
        <authorList>
            <person name="Li J."/>
            <person name="Niu G."/>
        </authorList>
    </citation>
    <scope>NUCLEOTIDE SEQUENCE</scope>
    <source>
        <strain evidence="2">ZS14-85</strain>
    </source>
</reference>
<keyword evidence="3" id="KW-1185">Reference proteome</keyword>
<evidence type="ECO:0000313" key="3">
    <source>
        <dbReference type="Proteomes" id="UP001165341"/>
    </source>
</evidence>
<protein>
    <submittedName>
        <fullName evidence="2">Uncharacterized protein</fullName>
    </submittedName>
</protein>
<evidence type="ECO:0000256" key="1">
    <source>
        <dbReference type="SAM" id="MobiDB-lite"/>
    </source>
</evidence>
<comment type="caution">
    <text evidence="2">The sequence shown here is derived from an EMBL/GenBank/DDBJ whole genome shotgun (WGS) entry which is preliminary data.</text>
</comment>
<feature type="compositionally biased region" description="Acidic residues" evidence="1">
    <location>
        <begin position="121"/>
        <end position="133"/>
    </location>
</feature>
<dbReference type="EMBL" id="JALGAR010000006">
    <property type="protein sequence ID" value="MCI4659556.1"/>
    <property type="molecule type" value="Genomic_DNA"/>
</dbReference>
<organism evidence="2 3">
    <name type="scientific">Cryobacterium zhongshanensis</name>
    <dbReference type="NCBI Taxonomy" id="2928153"/>
    <lineage>
        <taxon>Bacteria</taxon>
        <taxon>Bacillati</taxon>
        <taxon>Actinomycetota</taxon>
        <taxon>Actinomycetes</taxon>
        <taxon>Micrococcales</taxon>
        <taxon>Microbacteriaceae</taxon>
        <taxon>Cryobacterium</taxon>
    </lineage>
</organism>